<sequence>LILFLTLPVTVATSERSFSKLKTIKNHLRSTVGQERLSGFAILRSARLVVCPSNSAAYYCCFIIRGHVA</sequence>
<dbReference type="InterPro" id="IPR008906">
    <property type="entry name" value="HATC_C_dom"/>
</dbReference>
<dbReference type="AlphaFoldDB" id="A0AAV6FTZ4"/>
<evidence type="ECO:0000313" key="2">
    <source>
        <dbReference type="EMBL" id="KAG5266313.1"/>
    </source>
</evidence>
<comment type="caution">
    <text evidence="2">The sequence shown here is derived from an EMBL/GenBank/DDBJ whole genome shotgun (WGS) entry which is preliminary data.</text>
</comment>
<proteinExistence type="predicted"/>
<dbReference type="EMBL" id="JADWDJ010000018">
    <property type="protein sequence ID" value="KAG5266313.1"/>
    <property type="molecule type" value="Genomic_DNA"/>
</dbReference>
<protein>
    <recommendedName>
        <fullName evidence="1">HAT C-terminal dimerisation domain-containing protein</fullName>
    </recommendedName>
</protein>
<gene>
    <name evidence="2" type="ORF">AALO_G00229580</name>
</gene>
<feature type="domain" description="HAT C-terminal dimerisation" evidence="1">
    <location>
        <begin position="4"/>
        <end position="43"/>
    </location>
</feature>
<evidence type="ECO:0000259" key="1">
    <source>
        <dbReference type="Pfam" id="PF05699"/>
    </source>
</evidence>
<reference evidence="2" key="1">
    <citation type="submission" date="2020-10" db="EMBL/GenBank/DDBJ databases">
        <title>Chromosome-scale genome assembly of the Allis shad, Alosa alosa.</title>
        <authorList>
            <person name="Margot Z."/>
            <person name="Christophe K."/>
            <person name="Cabau C."/>
            <person name="Louis A."/>
            <person name="Berthelot C."/>
            <person name="Parey E."/>
            <person name="Roest Crollius H."/>
            <person name="Montfort J."/>
            <person name="Robinson-Rechavi M."/>
            <person name="Bucao C."/>
            <person name="Bouchez O."/>
            <person name="Gislard M."/>
            <person name="Lluch J."/>
            <person name="Milhes M."/>
            <person name="Lampietro C."/>
            <person name="Lopez Roques C."/>
            <person name="Donnadieu C."/>
            <person name="Braasch I."/>
            <person name="Desvignes T."/>
            <person name="Postlethwait J."/>
            <person name="Bobe J."/>
            <person name="Guiguen Y."/>
        </authorList>
    </citation>
    <scope>NUCLEOTIDE SEQUENCE</scope>
    <source>
        <strain evidence="2">M-15738</strain>
        <tissue evidence="2">Blood</tissue>
    </source>
</reference>
<organism evidence="2 3">
    <name type="scientific">Alosa alosa</name>
    <name type="common">allis shad</name>
    <dbReference type="NCBI Taxonomy" id="278164"/>
    <lineage>
        <taxon>Eukaryota</taxon>
        <taxon>Metazoa</taxon>
        <taxon>Chordata</taxon>
        <taxon>Craniata</taxon>
        <taxon>Vertebrata</taxon>
        <taxon>Euteleostomi</taxon>
        <taxon>Actinopterygii</taxon>
        <taxon>Neopterygii</taxon>
        <taxon>Teleostei</taxon>
        <taxon>Clupei</taxon>
        <taxon>Clupeiformes</taxon>
        <taxon>Clupeoidei</taxon>
        <taxon>Clupeidae</taxon>
        <taxon>Alosa</taxon>
    </lineage>
</organism>
<dbReference type="Pfam" id="PF05699">
    <property type="entry name" value="Dimer_Tnp_hAT"/>
    <property type="match status" value="1"/>
</dbReference>
<accession>A0AAV6FTZ4</accession>
<keyword evidence="3" id="KW-1185">Reference proteome</keyword>
<dbReference type="Proteomes" id="UP000823561">
    <property type="component" value="Chromosome 18"/>
</dbReference>
<name>A0AAV6FTZ4_9TELE</name>
<feature type="non-terminal residue" evidence="2">
    <location>
        <position position="1"/>
    </location>
</feature>
<dbReference type="GO" id="GO:0046983">
    <property type="term" value="F:protein dimerization activity"/>
    <property type="evidence" value="ECO:0007669"/>
    <property type="project" value="InterPro"/>
</dbReference>
<evidence type="ECO:0000313" key="3">
    <source>
        <dbReference type="Proteomes" id="UP000823561"/>
    </source>
</evidence>